<dbReference type="EMBL" id="CAEZWD010000105">
    <property type="protein sequence ID" value="CAB4653672.1"/>
    <property type="molecule type" value="Genomic_DNA"/>
</dbReference>
<protein>
    <submittedName>
        <fullName evidence="1">Unannotated protein</fullName>
    </submittedName>
</protein>
<accession>A0A6J6KW40</accession>
<gene>
    <name evidence="1" type="ORF">UFOPK2171_00784</name>
</gene>
<reference evidence="1" key="1">
    <citation type="submission" date="2020-05" db="EMBL/GenBank/DDBJ databases">
        <authorList>
            <person name="Chiriac C."/>
            <person name="Salcher M."/>
            <person name="Ghai R."/>
            <person name="Kavagutti S V."/>
        </authorList>
    </citation>
    <scope>NUCLEOTIDE SEQUENCE</scope>
</reference>
<name>A0A6J6KW40_9ZZZZ</name>
<dbReference type="AlphaFoldDB" id="A0A6J6KW40"/>
<evidence type="ECO:0000313" key="1">
    <source>
        <dbReference type="EMBL" id="CAB4653672.1"/>
    </source>
</evidence>
<organism evidence="1">
    <name type="scientific">freshwater metagenome</name>
    <dbReference type="NCBI Taxonomy" id="449393"/>
    <lineage>
        <taxon>unclassified sequences</taxon>
        <taxon>metagenomes</taxon>
        <taxon>ecological metagenomes</taxon>
    </lineage>
</organism>
<sequence length="157" mass="18935">MRLLQCDLQPRRNQLLLNQQHNLAGRLSHFVHQRDHRLLNQQQELVLLVQRELKSVRHNQKWLQQLGHQLRQIHFHKRQRLDQLIHRWQPRIHMNHNLPVQTLPSLSVDRLVFQTNDRLRALNQQCLRLSRDLNQVPIALDEVAQDLRKVLLGHQVL</sequence>
<proteinExistence type="predicted"/>